<feature type="transmembrane region" description="Helical" evidence="12">
    <location>
        <begin position="599"/>
        <end position="617"/>
    </location>
</feature>
<evidence type="ECO:0000256" key="11">
    <source>
        <dbReference type="RuleBase" id="RU362091"/>
    </source>
</evidence>
<evidence type="ECO:0000256" key="8">
    <source>
        <dbReference type="ARBA" id="ARBA00023065"/>
    </source>
</evidence>
<dbReference type="PROSITE" id="PS50283">
    <property type="entry name" value="NA_SOLUT_SYMP_3"/>
    <property type="match status" value="1"/>
</dbReference>
<dbReference type="Pfam" id="PF00474">
    <property type="entry name" value="SSF"/>
    <property type="match status" value="1"/>
</dbReference>
<keyword evidence="8" id="KW-0406">Ion transport</keyword>
<evidence type="ECO:0000256" key="12">
    <source>
        <dbReference type="SAM" id="Phobius"/>
    </source>
</evidence>
<evidence type="ECO:0000256" key="2">
    <source>
        <dbReference type="ARBA" id="ARBA00006434"/>
    </source>
</evidence>
<accession>A0A195B927</accession>
<gene>
    <name evidence="13" type="ORF">ALC53_08863</name>
</gene>
<feature type="transmembrane region" description="Helical" evidence="12">
    <location>
        <begin position="316"/>
        <end position="335"/>
    </location>
</feature>
<dbReference type="CDD" id="cd11492">
    <property type="entry name" value="SLC5sbd_NIS-SMVT"/>
    <property type="match status" value="1"/>
</dbReference>
<dbReference type="GO" id="GO:0005886">
    <property type="term" value="C:plasma membrane"/>
    <property type="evidence" value="ECO:0007669"/>
    <property type="project" value="UniProtKB-SubCell"/>
</dbReference>
<evidence type="ECO:0000313" key="13">
    <source>
        <dbReference type="EMBL" id="KYM80694.1"/>
    </source>
</evidence>
<protein>
    <submittedName>
        <fullName evidence="13">Putative sodium-dependent multivitamin transporter</fullName>
    </submittedName>
</protein>
<feature type="transmembrane region" description="Helical" evidence="12">
    <location>
        <begin position="436"/>
        <end position="460"/>
    </location>
</feature>
<dbReference type="NCBIfam" id="TIGR00813">
    <property type="entry name" value="sss"/>
    <property type="match status" value="1"/>
</dbReference>
<evidence type="ECO:0000256" key="9">
    <source>
        <dbReference type="ARBA" id="ARBA00023136"/>
    </source>
</evidence>
<dbReference type="STRING" id="520822.A0A195B927"/>
<keyword evidence="10" id="KW-0739">Sodium transport</keyword>
<dbReference type="PANTHER" id="PTHR42985">
    <property type="entry name" value="SODIUM-COUPLED MONOCARBOXYLATE TRANSPORTER"/>
    <property type="match status" value="1"/>
</dbReference>
<feature type="transmembrane region" description="Helical" evidence="12">
    <location>
        <begin position="667"/>
        <end position="689"/>
    </location>
</feature>
<dbReference type="EMBL" id="KQ976558">
    <property type="protein sequence ID" value="KYM80694.1"/>
    <property type="molecule type" value="Genomic_DNA"/>
</dbReference>
<keyword evidence="14" id="KW-1185">Reference proteome</keyword>
<feature type="transmembrane region" description="Helical" evidence="12">
    <location>
        <begin position="397"/>
        <end position="416"/>
    </location>
</feature>
<sequence length="737" mass="80790">MVTVVGVAMLHAGPILRRANALLRACELPAQADGFFESFSTQTEICILHSCQCALISNREKSEKNCRINNSQDIAKKDKLSVSLFVRPKIASGDLPFPEQTSPGGELRATDLRAKPQCPHQLRAQAMRAAVSTVTVCSRKKFRLHVCCASCSCYEVTPIEGEINRLQWQDYLVIGAVMSVSIIIGLYYRFSGGRQSTATEYFSADNSLGVLPLSIAMMASHVSGITMLGMSGETYIRGLIVALMYAAGIFTVPIIATCYLPVFFEIKVVSIYEYLEKRFGLYLRLLVSAANFSETMLLTGVMLYAPSLALEATTGLSSTMSILLLAVICTSYSTLGGIKAVLITDIFQGLLMLIALIIIIFIVTQNIDGGIDSIWRIGKEGNRINFFEWTTDPTVQYTVWSTLIGGGLIHLAYVAVNQVQVQRLMTVKNVKVATHALFLCGPFILLVGFLTCFTGLSIYVRYKDCDPVMSKKISTYDKILPYFTVENLSPGVVGLIVSGIFSASLSTISAMMNSLAAVALEDYVKPLHRKFGIDFSDNRATFIAKSLTVLNGVICMFLALIAKTMGSLATVAFSIHGSIGGPILGIFTLGMFSESANEIGTIIGMITALCVCLWGSFGRPKPPIPQLPVSIEGCANSTALMFAEQMNFNSTVQPDQSSYFYLYRISYLWYNPMGLTITLVVGYVASIIVRLIQGRNNIEHDPSLFTPFLAARIRRRRQDAQKTTNSQLFVLEPSRIR</sequence>
<feature type="transmembrane region" description="Helical" evidence="12">
    <location>
        <begin position="171"/>
        <end position="188"/>
    </location>
</feature>
<keyword evidence="3" id="KW-0813">Transport</keyword>
<proteinExistence type="inferred from homology"/>
<dbReference type="InterPro" id="IPR038377">
    <property type="entry name" value="Na/Glc_symporter_sf"/>
</dbReference>
<feature type="transmembrane region" description="Helical" evidence="12">
    <location>
        <begin position="208"/>
        <end position="229"/>
    </location>
</feature>
<dbReference type="GO" id="GO:0006814">
    <property type="term" value="P:sodium ion transport"/>
    <property type="evidence" value="ECO:0007669"/>
    <property type="project" value="UniProtKB-KW"/>
</dbReference>
<evidence type="ECO:0000313" key="14">
    <source>
        <dbReference type="Proteomes" id="UP000078540"/>
    </source>
</evidence>
<dbReference type="Proteomes" id="UP000078540">
    <property type="component" value="Unassembled WGS sequence"/>
</dbReference>
<dbReference type="PANTHER" id="PTHR42985:SF40">
    <property type="entry name" value="LD47995P-RELATED"/>
    <property type="match status" value="1"/>
</dbReference>
<organism evidence="13 14">
    <name type="scientific">Atta colombica</name>
    <dbReference type="NCBI Taxonomy" id="520822"/>
    <lineage>
        <taxon>Eukaryota</taxon>
        <taxon>Metazoa</taxon>
        <taxon>Ecdysozoa</taxon>
        <taxon>Arthropoda</taxon>
        <taxon>Hexapoda</taxon>
        <taxon>Insecta</taxon>
        <taxon>Pterygota</taxon>
        <taxon>Neoptera</taxon>
        <taxon>Endopterygota</taxon>
        <taxon>Hymenoptera</taxon>
        <taxon>Apocrita</taxon>
        <taxon>Aculeata</taxon>
        <taxon>Formicoidea</taxon>
        <taxon>Formicidae</taxon>
        <taxon>Myrmicinae</taxon>
        <taxon>Atta</taxon>
    </lineage>
</organism>
<evidence type="ECO:0000256" key="1">
    <source>
        <dbReference type="ARBA" id="ARBA00004651"/>
    </source>
</evidence>
<keyword evidence="7" id="KW-0915">Sodium</keyword>
<comment type="subcellular location">
    <subcellularLocation>
        <location evidence="1">Cell membrane</location>
        <topology evidence="1">Multi-pass membrane protein</topology>
    </subcellularLocation>
</comment>
<dbReference type="Gene3D" id="1.20.1730.10">
    <property type="entry name" value="Sodium/glucose cotransporter"/>
    <property type="match status" value="1"/>
</dbReference>
<keyword evidence="5 12" id="KW-0812">Transmembrane</keyword>
<evidence type="ECO:0000256" key="3">
    <source>
        <dbReference type="ARBA" id="ARBA00022448"/>
    </source>
</evidence>
<keyword evidence="9 12" id="KW-0472">Membrane</keyword>
<feature type="transmembrane region" description="Helical" evidence="12">
    <location>
        <begin position="342"/>
        <end position="363"/>
    </location>
</feature>
<reference evidence="13 14" key="1">
    <citation type="submission" date="2015-09" db="EMBL/GenBank/DDBJ databases">
        <title>Atta colombica WGS genome.</title>
        <authorList>
            <person name="Nygaard S."/>
            <person name="Hu H."/>
            <person name="Boomsma J."/>
            <person name="Zhang G."/>
        </authorList>
    </citation>
    <scope>NUCLEOTIDE SEQUENCE [LARGE SCALE GENOMIC DNA]</scope>
    <source>
        <strain evidence="13">Treedump-2</strain>
        <tissue evidence="13">Whole body</tissue>
    </source>
</reference>
<feature type="transmembrane region" description="Helical" evidence="12">
    <location>
        <begin position="281"/>
        <end position="304"/>
    </location>
</feature>
<evidence type="ECO:0000256" key="5">
    <source>
        <dbReference type="ARBA" id="ARBA00022692"/>
    </source>
</evidence>
<keyword evidence="4" id="KW-1003">Cell membrane</keyword>
<feature type="transmembrane region" description="Helical" evidence="12">
    <location>
        <begin position="568"/>
        <end position="592"/>
    </location>
</feature>
<dbReference type="GO" id="GO:0015293">
    <property type="term" value="F:symporter activity"/>
    <property type="evidence" value="ECO:0007669"/>
    <property type="project" value="TreeGrafter"/>
</dbReference>
<feature type="transmembrane region" description="Helical" evidence="12">
    <location>
        <begin position="235"/>
        <end position="260"/>
    </location>
</feature>
<dbReference type="AlphaFoldDB" id="A0A195B927"/>
<name>A0A195B927_9HYME</name>
<dbReference type="InterPro" id="IPR001734">
    <property type="entry name" value="Na/solute_symporter"/>
</dbReference>
<dbReference type="InterPro" id="IPR051163">
    <property type="entry name" value="Sodium:Solute_Symporter_SSF"/>
</dbReference>
<keyword evidence="6 12" id="KW-1133">Transmembrane helix</keyword>
<feature type="transmembrane region" description="Helical" evidence="12">
    <location>
        <begin position="541"/>
        <end position="562"/>
    </location>
</feature>
<evidence type="ECO:0000256" key="4">
    <source>
        <dbReference type="ARBA" id="ARBA00022475"/>
    </source>
</evidence>
<evidence type="ECO:0000256" key="7">
    <source>
        <dbReference type="ARBA" id="ARBA00023053"/>
    </source>
</evidence>
<evidence type="ECO:0000256" key="10">
    <source>
        <dbReference type="ARBA" id="ARBA00023201"/>
    </source>
</evidence>
<comment type="similarity">
    <text evidence="2 11">Belongs to the sodium:solute symporter (SSF) (TC 2.A.21) family.</text>
</comment>
<evidence type="ECO:0000256" key="6">
    <source>
        <dbReference type="ARBA" id="ARBA00022989"/>
    </source>
</evidence>